<dbReference type="SMART" id="SM00382">
    <property type="entry name" value="AAA"/>
    <property type="match status" value="1"/>
</dbReference>
<dbReference type="PRINTS" id="PR00830">
    <property type="entry name" value="ENDOLAPTASE"/>
</dbReference>
<dbReference type="SUPFAM" id="SSF52540">
    <property type="entry name" value="P-loop containing nucleoside triphosphate hydrolases"/>
    <property type="match status" value="1"/>
</dbReference>
<evidence type="ECO:0000256" key="1">
    <source>
        <dbReference type="ARBA" id="ARBA00007448"/>
    </source>
</evidence>
<dbReference type="EMBL" id="HBFB01023344">
    <property type="protein sequence ID" value="CAD8686910.1"/>
    <property type="molecule type" value="Transcribed_RNA"/>
</dbReference>
<dbReference type="InterPro" id="IPR003959">
    <property type="entry name" value="ATPase_AAA_core"/>
</dbReference>
<reference evidence="4" key="1">
    <citation type="submission" date="2021-01" db="EMBL/GenBank/DDBJ databases">
        <authorList>
            <person name="Corre E."/>
            <person name="Pelletier E."/>
            <person name="Niang G."/>
            <person name="Scheremetjew M."/>
            <person name="Finn R."/>
            <person name="Kale V."/>
            <person name="Holt S."/>
            <person name="Cochrane G."/>
            <person name="Meng A."/>
            <person name="Brown T."/>
            <person name="Cohen L."/>
        </authorList>
    </citation>
    <scope>NUCLEOTIDE SEQUENCE</scope>
    <source>
        <strain evidence="4">SAG 11-49</strain>
    </source>
</reference>
<evidence type="ECO:0000259" key="3">
    <source>
        <dbReference type="SMART" id="SM00382"/>
    </source>
</evidence>
<comment type="similarity">
    <text evidence="1">Belongs to the AAA ATPase family. BCS1 subfamily.</text>
</comment>
<dbReference type="PANTHER" id="PTHR23070">
    <property type="entry name" value="BCS1 AAA-TYPE ATPASE"/>
    <property type="match status" value="1"/>
</dbReference>
<dbReference type="GO" id="GO:0016887">
    <property type="term" value="F:ATP hydrolysis activity"/>
    <property type="evidence" value="ECO:0007669"/>
    <property type="project" value="InterPro"/>
</dbReference>
<proteinExistence type="inferred from homology"/>
<name>A0A7S0RT80_9CHLO</name>
<organism evidence="4">
    <name type="scientific">Chlamydomonas leiostraca</name>
    <dbReference type="NCBI Taxonomy" id="1034604"/>
    <lineage>
        <taxon>Eukaryota</taxon>
        <taxon>Viridiplantae</taxon>
        <taxon>Chlorophyta</taxon>
        <taxon>core chlorophytes</taxon>
        <taxon>Chlorophyceae</taxon>
        <taxon>CS clade</taxon>
        <taxon>Chlamydomonadales</taxon>
        <taxon>Chlamydomonadaceae</taxon>
        <taxon>Chlamydomonas</taxon>
    </lineage>
</organism>
<dbReference type="InterPro" id="IPR003960">
    <property type="entry name" value="ATPase_AAA_CS"/>
</dbReference>
<dbReference type="Gene3D" id="3.40.50.300">
    <property type="entry name" value="P-loop containing nucleotide triphosphate hydrolases"/>
    <property type="match status" value="1"/>
</dbReference>
<gene>
    <name evidence="4" type="ORF">CLEI1391_LOCUS13160</name>
</gene>
<evidence type="ECO:0000256" key="2">
    <source>
        <dbReference type="RuleBase" id="RU003651"/>
    </source>
</evidence>
<sequence length="399" mass="45527">MIIYPKSRHGFATVKAFIDHCRESYIDENIKAGNLVILRSTKHHHIYSMYPFDTTKSFDNMFFLEKQMIKDRLDMFMSTEDEYKRLGMPYTLGFLFHGAPGTGKTSMIKAIAKYTGRHVVVLSPKNVTSLQMLMDVMFKELISHLKIPIKKRLIVFEEIDCGEWQHIVSARGRRLGDQGNSCNEDAASNHSKLVEALVNTLGENSKKPHRKKCGGVQFDPISGDDPLTLGDFLEALDGIVEMPGRMIIMTSNRPDQLDDALVRPGRIDMAVEFKKMRRQDIAEMYKLWFCENIPRDVYDEIKDYAFSQAEIGSLFVSRPQFCDLIRLLEHSAMNCANTLVLHNQDITHHEQVCCPPPITCGDPQNGYFLSFSLCMCSRLGLARTSEQTCFQDLVPHSRP</sequence>
<keyword evidence="2" id="KW-0067">ATP-binding</keyword>
<dbReference type="InterPro" id="IPR003593">
    <property type="entry name" value="AAA+_ATPase"/>
</dbReference>
<keyword evidence="2" id="KW-0547">Nucleotide-binding</keyword>
<dbReference type="PROSITE" id="PS00674">
    <property type="entry name" value="AAA"/>
    <property type="match status" value="1"/>
</dbReference>
<dbReference type="GO" id="GO:0005524">
    <property type="term" value="F:ATP binding"/>
    <property type="evidence" value="ECO:0007669"/>
    <property type="project" value="UniProtKB-KW"/>
</dbReference>
<accession>A0A7S0RT80</accession>
<dbReference type="InterPro" id="IPR050747">
    <property type="entry name" value="Mitochondrial_chaperone_BCS1"/>
</dbReference>
<evidence type="ECO:0000313" key="4">
    <source>
        <dbReference type="EMBL" id="CAD8686910.1"/>
    </source>
</evidence>
<feature type="domain" description="AAA+ ATPase" evidence="3">
    <location>
        <begin position="90"/>
        <end position="277"/>
    </location>
</feature>
<dbReference type="InterPro" id="IPR027417">
    <property type="entry name" value="P-loop_NTPase"/>
</dbReference>
<protein>
    <recommendedName>
        <fullName evidence="3">AAA+ ATPase domain-containing protein</fullName>
    </recommendedName>
</protein>
<dbReference type="AlphaFoldDB" id="A0A7S0RT80"/>
<dbReference type="Pfam" id="PF00004">
    <property type="entry name" value="AAA"/>
    <property type="match status" value="1"/>
</dbReference>